<protein>
    <recommendedName>
        <fullName evidence="2">Endonuclease/exonuclease/phosphatase domain-containing protein</fullName>
    </recommendedName>
</protein>
<sequence>MNAAHADARGSENRIGMGDAATRSASGEPASTRGSSEVLRAQFLSTVVPVLDCELRVFVVLQGATGDVRGAVRHGTSEEGSKRLHYRWLRGTWSLSCAASGCAQAASIQFLPLFHARLAQRSLESSRNSTKSDEDGTSLSRPTLFCCREHLCQNWPELRAATLAMQRSPPQHGNPRPEPREVLGEVSQLEADCPAFALPKTNSKRFVVVGCDATYVPGAEDLGATLCLLVQHTDCASRSRHGDALLRSQPGDAVGQDVLSQSGWVLVQSDVVLPLPDPPPPRTKLFVAGSSGQTDPAGRVRAVTFNVLAEIYTNNTESNAFVLPDWALAWSFRSRCMLRELVAYDADVVCLQELQADHYEELKPAFEKLGYASCFKAKTREDMGTAGRIDGCATLFREARFRQIEERSLEYDAVAPLFFSDHTNNPQAVQARKRLVHGNVALLLLLEERVSQRRLLLANTHLFWDPNYADVKLVQALALVRAIERRCGDVAVLIGADLNALPESAVYELLSAGCVRPQHKELRSISRNAVKAAVVDALHPLEHSLGLQSAYAFVQGGEEPLFTNYTTRFKGTLDYLWYSKHHLRPMSVLAIPSEDDLFGRAESGDGAGDKRKSMYGLPNTTWPSDHIPMVAEFEFITQDSAS</sequence>
<dbReference type="AlphaFoldDB" id="A0A7S0T5H6"/>
<feature type="compositionally biased region" description="Basic and acidic residues" evidence="1">
    <location>
        <begin position="1"/>
        <end position="12"/>
    </location>
</feature>
<name>A0A7S0T5H6_9RHOD</name>
<proteinExistence type="predicted"/>
<reference evidence="3" key="1">
    <citation type="submission" date="2021-01" db="EMBL/GenBank/DDBJ databases">
        <authorList>
            <person name="Corre E."/>
            <person name="Pelletier E."/>
            <person name="Niang G."/>
            <person name="Scheremetjew M."/>
            <person name="Finn R."/>
            <person name="Kale V."/>
            <person name="Holt S."/>
            <person name="Cochrane G."/>
            <person name="Meng A."/>
            <person name="Brown T."/>
            <person name="Cohen L."/>
        </authorList>
    </citation>
    <scope>NUCLEOTIDE SEQUENCE</scope>
    <source>
        <strain evidence="3">CCMP3276</strain>
    </source>
</reference>
<feature type="region of interest" description="Disordered" evidence="1">
    <location>
        <begin position="1"/>
        <end position="33"/>
    </location>
</feature>
<dbReference type="EMBL" id="HBFE01003083">
    <property type="protein sequence ID" value="CAD8725978.1"/>
    <property type="molecule type" value="Transcribed_RNA"/>
</dbReference>
<gene>
    <name evidence="3" type="ORF">EMAD1354_LOCUS2058</name>
</gene>
<evidence type="ECO:0000259" key="2">
    <source>
        <dbReference type="Pfam" id="PF03372"/>
    </source>
</evidence>
<feature type="domain" description="Endonuclease/exonuclease/phosphatase" evidence="2">
    <location>
        <begin position="303"/>
        <end position="626"/>
    </location>
</feature>
<organism evidence="3">
    <name type="scientific">Erythrolobus madagascarensis</name>
    <dbReference type="NCBI Taxonomy" id="708628"/>
    <lineage>
        <taxon>Eukaryota</taxon>
        <taxon>Rhodophyta</taxon>
        <taxon>Bangiophyceae</taxon>
        <taxon>Porphyridiales</taxon>
        <taxon>Porphyridiaceae</taxon>
        <taxon>Erythrolobus</taxon>
    </lineage>
</organism>
<dbReference type="PANTHER" id="PTHR12121:SF34">
    <property type="entry name" value="PROTEIN ANGEL"/>
    <property type="match status" value="1"/>
</dbReference>
<dbReference type="Gene3D" id="3.60.10.10">
    <property type="entry name" value="Endonuclease/exonuclease/phosphatase"/>
    <property type="match status" value="1"/>
</dbReference>
<dbReference type="GO" id="GO:0000175">
    <property type="term" value="F:3'-5'-RNA exonuclease activity"/>
    <property type="evidence" value="ECO:0007669"/>
    <property type="project" value="TreeGrafter"/>
</dbReference>
<dbReference type="PANTHER" id="PTHR12121">
    <property type="entry name" value="CARBON CATABOLITE REPRESSOR PROTEIN 4"/>
    <property type="match status" value="1"/>
</dbReference>
<evidence type="ECO:0000256" key="1">
    <source>
        <dbReference type="SAM" id="MobiDB-lite"/>
    </source>
</evidence>
<dbReference type="SUPFAM" id="SSF56219">
    <property type="entry name" value="DNase I-like"/>
    <property type="match status" value="1"/>
</dbReference>
<dbReference type="InterPro" id="IPR036691">
    <property type="entry name" value="Endo/exonu/phosph_ase_sf"/>
</dbReference>
<evidence type="ECO:0000313" key="3">
    <source>
        <dbReference type="EMBL" id="CAD8725978.1"/>
    </source>
</evidence>
<dbReference type="InterPro" id="IPR005135">
    <property type="entry name" value="Endo/exonuclease/phosphatase"/>
</dbReference>
<accession>A0A7S0T5H6</accession>
<dbReference type="Pfam" id="PF03372">
    <property type="entry name" value="Exo_endo_phos"/>
    <property type="match status" value="1"/>
</dbReference>
<dbReference type="InterPro" id="IPR050410">
    <property type="entry name" value="CCR4/nocturin_mRNA_transcr"/>
</dbReference>